<evidence type="ECO:0000259" key="8">
    <source>
        <dbReference type="PROSITE" id="PS50109"/>
    </source>
</evidence>
<dbReference type="SMART" id="SM00065">
    <property type="entry name" value="GAF"/>
    <property type="match status" value="1"/>
</dbReference>
<dbReference type="PROSITE" id="PS50109">
    <property type="entry name" value="HIS_KIN"/>
    <property type="match status" value="1"/>
</dbReference>
<evidence type="ECO:0000256" key="5">
    <source>
        <dbReference type="ARBA" id="ARBA00022777"/>
    </source>
</evidence>
<gene>
    <name evidence="9" type="ORF">J5X75_06390</name>
</gene>
<dbReference type="Pfam" id="PF13191">
    <property type="entry name" value="AAA_16"/>
    <property type="match status" value="1"/>
</dbReference>
<dbReference type="SMART" id="SM00220">
    <property type="entry name" value="S_TKc"/>
    <property type="match status" value="1"/>
</dbReference>
<feature type="domain" description="Protein kinase" evidence="7">
    <location>
        <begin position="1"/>
        <end position="242"/>
    </location>
</feature>
<dbReference type="PROSITE" id="PS00109">
    <property type="entry name" value="PROTEIN_KINASE_TYR"/>
    <property type="match status" value="1"/>
</dbReference>
<dbReference type="Gene3D" id="1.10.510.10">
    <property type="entry name" value="Transferase(Phosphotransferase) domain 1"/>
    <property type="match status" value="1"/>
</dbReference>
<dbReference type="SUPFAM" id="SSF56112">
    <property type="entry name" value="Protein kinase-like (PK-like)"/>
    <property type="match status" value="1"/>
</dbReference>
<accession>A0ABS3UEE2</accession>
<sequence>MVVGDVVLYHSERTQVLRRSTRDGSTLICKRATGLGATRRVERERAVLSRLAGVPGVPRLAGHQSRRLLVLEDDAASPVRAPVPVPELLDIGRSLAATLAAVHRAGVIHRDVTPANVVLPPHGPALLVDYDLALAGAAEADEVGGPVGTLGFLAPEQTGRIRRAVDPRADLYGLGATLYALAVGEPPFTGDDALELVRETLVEPPPAPTGPPPRLREIIMRLLEKDPANRYQSAEGLLHDLTRCRDDPDGGWPLGERDFPAHFVPPAALIGRDREVHALTAALDRALTEGGRLVLITGPSGIGKSALARSLRPAVTARGGWFAVGRFEEFRTGTRSGAISRALRTLIRLVLAEPEPEVAADRARIAEALGPNAVVASTAVPEMADLLGAPGGPSASDPSTAPGRMAATAVALIRALAAGHRIVIVLDDLQWATTGSHRVLEAIVNAGPIPGLLLVATYRDEERPLAQLLDRWQRDGATEPVIRVGGLDREGSARLVGAVLRIPPAVASAPAELIEATAAGNPFATVEVLNALRAEGLLRPVADGWWWEPDAIRDFVRCHRVPQLLAARMADQADGTRRILAALACLGGDVGTGFLATATGTPEPELAGLLAPAVTEGLILLADGAVRFRHDLVRQAARDCLAPGDRDRLQRDMARRLSRHERYRQEAAEQYLPVVDLVDTPDERRAAAALLHGAARRTIQMTNHAVAIELLDAAERLLAPVGGDRDAVTVDRHTTLYCLGRLDEADEVYRELTSRSPDLLTLAAATANQVNSLTQRGHTREAYELGTDVLRRFGIDYPDDPGPVVRREAAVLRDCAIDLSRAVETADPRALAAGRILNRLLAPAYVLGPLTHAWVLLQVVELWRRAGVCAPVVGSLGAVISATIHLFDDYRTGHRLSRYVVEAGRKHGYQAETAIARYMHLFLAAEWFEPLEDVAEAGQDAREELLTAGDVQVAGLLSARLVAVLLETADSLETVAEEIDTSLAFAERTGNRIAALSLTEYRELTRVLRGGEPLAGPDEGPTYPPALAIHHVNRALVALMWQDDEDLDRCSAEAMEHVEAIRGLYPTALVRVVRGIALAARVRSGDTGAAAELGTVRDWIARRAADGPRNFRPLLRLVDAERCWALGDPDSAAREFDAGLHEVAGRPWHRAVLAQRAARFQLDRGLEHAGRQLLTEARDTYRRWGAEGPLRRMEAEHPFLRAERVNDSGHGTGADRIDLMAILRASRALSSAITLADLEEQVGDVLSAMTGATRVHLVLRQPGRRDPRPAPATAVRYVTRTHRPLLVADATRDDRFARDPYLAGLDHCSLLAMPIPSRAVDVAVLVLENHRQGGVFSTDRLETVELIAGQLAVSLDNALLYDSLEDTVRVRTSDLEAANQLKADLIGMLGHEINNPLAAILGGLDLILDEDDLPEPVHHALVRVHRTTRRLAAIVQEVLDLVSLDAGRLGGAPGRGGGAAPVVAAGVGAGAGDVPVTCPPDLVAVVQPSHLDQILTNLVSNAGKYGGGATAVVARADTAAVTIEVHDRGPGVPPEFRDRLFDRFARAEPTAGRVPGTGLGLYIVRELARANQGDVHYRPGAGGGSIFEVTLMQPEGGASRQGGVRAKEGLV</sequence>
<dbReference type="InterPro" id="IPR029016">
    <property type="entry name" value="GAF-like_dom_sf"/>
</dbReference>
<dbReference type="EMBL" id="JAGFNS010000003">
    <property type="protein sequence ID" value="MBO3737143.1"/>
    <property type="molecule type" value="Genomic_DNA"/>
</dbReference>
<dbReference type="InterPro" id="IPR011009">
    <property type="entry name" value="Kinase-like_dom_sf"/>
</dbReference>
<dbReference type="InterPro" id="IPR005467">
    <property type="entry name" value="His_kinase_dom"/>
</dbReference>
<dbReference type="InterPro" id="IPR053159">
    <property type="entry name" value="Hybrid_Histidine_Kinase"/>
</dbReference>
<keyword evidence="10" id="KW-1185">Reference proteome</keyword>
<proteinExistence type="predicted"/>
<evidence type="ECO:0000259" key="7">
    <source>
        <dbReference type="PROSITE" id="PS50011"/>
    </source>
</evidence>
<dbReference type="Pfam" id="PF00512">
    <property type="entry name" value="HisKA"/>
    <property type="match status" value="1"/>
</dbReference>
<dbReference type="InterPro" id="IPR003018">
    <property type="entry name" value="GAF"/>
</dbReference>
<dbReference type="Gene3D" id="3.30.450.40">
    <property type="match status" value="1"/>
</dbReference>
<dbReference type="CDD" id="cd00082">
    <property type="entry name" value="HisKA"/>
    <property type="match status" value="1"/>
</dbReference>
<comment type="catalytic activity">
    <reaction evidence="1">
        <text>ATP + protein L-histidine = ADP + protein N-phospho-L-histidine.</text>
        <dbReference type="EC" id="2.7.13.3"/>
    </reaction>
</comment>
<dbReference type="InterPro" id="IPR036890">
    <property type="entry name" value="HATPase_C_sf"/>
</dbReference>
<dbReference type="Proteomes" id="UP000679690">
    <property type="component" value="Unassembled WGS sequence"/>
</dbReference>
<dbReference type="PROSITE" id="PS50011">
    <property type="entry name" value="PROTEIN_KINASE_DOM"/>
    <property type="match status" value="1"/>
</dbReference>
<dbReference type="Gene3D" id="3.40.50.300">
    <property type="entry name" value="P-loop containing nucleotide triphosphate hydrolases"/>
    <property type="match status" value="1"/>
</dbReference>
<dbReference type="SUPFAM" id="SSF55874">
    <property type="entry name" value="ATPase domain of HSP90 chaperone/DNA topoisomerase II/histidine kinase"/>
    <property type="match status" value="1"/>
</dbReference>
<evidence type="ECO:0000256" key="2">
    <source>
        <dbReference type="ARBA" id="ARBA00004236"/>
    </source>
</evidence>
<dbReference type="InterPro" id="IPR003661">
    <property type="entry name" value="HisK_dim/P_dom"/>
</dbReference>
<dbReference type="EC" id="2.7.13.3" evidence="3"/>
<dbReference type="InterPro" id="IPR000719">
    <property type="entry name" value="Prot_kinase_dom"/>
</dbReference>
<dbReference type="SUPFAM" id="SSF55781">
    <property type="entry name" value="GAF domain-like"/>
    <property type="match status" value="1"/>
</dbReference>
<dbReference type="PRINTS" id="PR00344">
    <property type="entry name" value="BCTRLSENSOR"/>
</dbReference>
<feature type="domain" description="Histidine kinase" evidence="8">
    <location>
        <begin position="1388"/>
        <end position="1595"/>
    </location>
</feature>
<dbReference type="CDD" id="cd14014">
    <property type="entry name" value="STKc_PknB_like"/>
    <property type="match status" value="1"/>
</dbReference>
<dbReference type="Pfam" id="PF01590">
    <property type="entry name" value="GAF"/>
    <property type="match status" value="1"/>
</dbReference>
<dbReference type="SMART" id="SM00387">
    <property type="entry name" value="HATPase_c"/>
    <property type="match status" value="1"/>
</dbReference>
<dbReference type="Gene3D" id="3.30.565.10">
    <property type="entry name" value="Histidine kinase-like ATPase, C-terminal domain"/>
    <property type="match status" value="1"/>
</dbReference>
<dbReference type="InterPro" id="IPR003594">
    <property type="entry name" value="HATPase_dom"/>
</dbReference>
<evidence type="ECO:0000256" key="1">
    <source>
        <dbReference type="ARBA" id="ARBA00000085"/>
    </source>
</evidence>
<keyword evidence="4" id="KW-0597">Phosphoprotein</keyword>
<dbReference type="InterPro" id="IPR008266">
    <property type="entry name" value="Tyr_kinase_AS"/>
</dbReference>
<dbReference type="PANTHER" id="PTHR43642:SF1">
    <property type="entry name" value="HYBRID SIGNAL TRANSDUCTION HISTIDINE KINASE G"/>
    <property type="match status" value="1"/>
</dbReference>
<keyword evidence="5" id="KW-0808">Transferase</keyword>
<keyword evidence="6" id="KW-0902">Two-component regulatory system</keyword>
<dbReference type="SUPFAM" id="SSF52540">
    <property type="entry name" value="P-loop containing nucleoside triphosphate hydrolases"/>
    <property type="match status" value="1"/>
</dbReference>
<dbReference type="Gene3D" id="1.10.287.130">
    <property type="match status" value="1"/>
</dbReference>
<evidence type="ECO:0000256" key="6">
    <source>
        <dbReference type="ARBA" id="ARBA00023012"/>
    </source>
</evidence>
<keyword evidence="5" id="KW-0418">Kinase</keyword>
<dbReference type="SMART" id="SM00388">
    <property type="entry name" value="HisKA"/>
    <property type="match status" value="1"/>
</dbReference>
<dbReference type="InterPro" id="IPR041664">
    <property type="entry name" value="AAA_16"/>
</dbReference>
<name>A0ABS3UEE2_9ACTN</name>
<reference evidence="9 10" key="1">
    <citation type="submission" date="2021-03" db="EMBL/GenBank/DDBJ databases">
        <title>Actinoplanes flavus sp. nov., a novel actinomycete isolated from Coconut Palm rhizosphere soil.</title>
        <authorList>
            <person name="Luo X."/>
        </authorList>
    </citation>
    <scope>NUCLEOTIDE SEQUENCE [LARGE SCALE GENOMIC DNA]</scope>
    <source>
        <strain evidence="9 10">NEAU-H7</strain>
    </source>
</reference>
<dbReference type="Pfam" id="PF02518">
    <property type="entry name" value="HATPase_c"/>
    <property type="match status" value="1"/>
</dbReference>
<dbReference type="PANTHER" id="PTHR43642">
    <property type="entry name" value="HYBRID SIGNAL TRANSDUCTION HISTIDINE KINASE G"/>
    <property type="match status" value="1"/>
</dbReference>
<comment type="subcellular location">
    <subcellularLocation>
        <location evidence="2">Cell membrane</location>
    </subcellularLocation>
</comment>
<organism evidence="9 10">
    <name type="scientific">Actinoplanes flavus</name>
    <dbReference type="NCBI Taxonomy" id="2820290"/>
    <lineage>
        <taxon>Bacteria</taxon>
        <taxon>Bacillati</taxon>
        <taxon>Actinomycetota</taxon>
        <taxon>Actinomycetes</taxon>
        <taxon>Micromonosporales</taxon>
        <taxon>Micromonosporaceae</taxon>
        <taxon>Actinoplanes</taxon>
    </lineage>
</organism>
<dbReference type="InterPro" id="IPR036097">
    <property type="entry name" value="HisK_dim/P_sf"/>
</dbReference>
<evidence type="ECO:0000313" key="10">
    <source>
        <dbReference type="Proteomes" id="UP000679690"/>
    </source>
</evidence>
<protein>
    <recommendedName>
        <fullName evidence="3">histidine kinase</fullName>
        <ecNumber evidence="3">2.7.13.3</ecNumber>
    </recommendedName>
</protein>
<dbReference type="SUPFAM" id="SSF47384">
    <property type="entry name" value="Homodimeric domain of signal transducing histidine kinase"/>
    <property type="match status" value="1"/>
</dbReference>
<evidence type="ECO:0000256" key="3">
    <source>
        <dbReference type="ARBA" id="ARBA00012438"/>
    </source>
</evidence>
<dbReference type="InterPro" id="IPR004358">
    <property type="entry name" value="Sig_transdc_His_kin-like_C"/>
</dbReference>
<dbReference type="InterPro" id="IPR027417">
    <property type="entry name" value="P-loop_NTPase"/>
</dbReference>
<dbReference type="Pfam" id="PF00069">
    <property type="entry name" value="Pkinase"/>
    <property type="match status" value="1"/>
</dbReference>
<evidence type="ECO:0000256" key="4">
    <source>
        <dbReference type="ARBA" id="ARBA00022553"/>
    </source>
</evidence>
<evidence type="ECO:0000313" key="9">
    <source>
        <dbReference type="EMBL" id="MBO3737143.1"/>
    </source>
</evidence>
<comment type="caution">
    <text evidence="9">The sequence shown here is derived from an EMBL/GenBank/DDBJ whole genome shotgun (WGS) entry which is preliminary data.</text>
</comment>